<feature type="transmembrane region" description="Helical" evidence="1">
    <location>
        <begin position="58"/>
        <end position="78"/>
    </location>
</feature>
<keyword evidence="3" id="KW-1185">Reference proteome</keyword>
<name>A0A5D4GW03_9HYPH</name>
<comment type="caution">
    <text evidence="2">The sequence shown here is derived from an EMBL/GenBank/DDBJ whole genome shotgun (WGS) entry which is preliminary data.</text>
</comment>
<dbReference type="PANTHER" id="PTHR35519">
    <property type="entry name" value="MEMBRANE PROTEINS"/>
    <property type="match status" value="1"/>
</dbReference>
<dbReference type="AlphaFoldDB" id="A0A5D4GW03"/>
<reference evidence="2 3" key="2">
    <citation type="submission" date="2019-09" db="EMBL/GenBank/DDBJ databases">
        <title>Mesorhizobium sp. MaA-C15 isolated from Microcystis aeruginosa.</title>
        <authorList>
            <person name="Jeong S.E."/>
            <person name="Jin H.M."/>
            <person name="Jeon C.O."/>
        </authorList>
    </citation>
    <scope>NUCLEOTIDE SEQUENCE [LARGE SCALE GENOMIC DNA]</scope>
    <source>
        <strain evidence="2 3">MaA-C15</strain>
    </source>
</reference>
<dbReference type="Pfam" id="PF13430">
    <property type="entry name" value="DUF4112"/>
    <property type="match status" value="1"/>
</dbReference>
<proteinExistence type="predicted"/>
<keyword evidence="1" id="KW-0472">Membrane</keyword>
<sequence>MDITDTIDVEGPGTWSEEQDELRAQRGAALARLDGLATFLDAEWRIPGTKIRFGLDPVISLVPVAGDLAGGLMAAYVIHQAARHGAPRRLILQMMMNVGIDVVFGSVPIAGTVFDVLFKASKRNVRLLRKHLEERDILDLEARMSARRD</sequence>
<dbReference type="OrthoDB" id="513552at2"/>
<feature type="transmembrane region" description="Helical" evidence="1">
    <location>
        <begin position="98"/>
        <end position="118"/>
    </location>
</feature>
<dbReference type="RefSeq" id="WP_148914790.1">
    <property type="nucleotide sequence ID" value="NZ_VSZS01000062.1"/>
</dbReference>
<keyword evidence="1" id="KW-1133">Transmembrane helix</keyword>
<dbReference type="PANTHER" id="PTHR35519:SF2">
    <property type="entry name" value="PH DOMAIN PROTEIN"/>
    <property type="match status" value="1"/>
</dbReference>
<organism evidence="2 3">
    <name type="scientific">Neoaquamicrobium microcysteis</name>
    <dbReference type="NCBI Taxonomy" id="2682781"/>
    <lineage>
        <taxon>Bacteria</taxon>
        <taxon>Pseudomonadati</taxon>
        <taxon>Pseudomonadota</taxon>
        <taxon>Alphaproteobacteria</taxon>
        <taxon>Hyphomicrobiales</taxon>
        <taxon>Phyllobacteriaceae</taxon>
        <taxon>Neoaquamicrobium</taxon>
    </lineage>
</organism>
<dbReference type="EMBL" id="VSZS01000062">
    <property type="protein sequence ID" value="TYR32344.1"/>
    <property type="molecule type" value="Genomic_DNA"/>
</dbReference>
<evidence type="ECO:0000313" key="2">
    <source>
        <dbReference type="EMBL" id="TYR32344.1"/>
    </source>
</evidence>
<gene>
    <name evidence="2" type="ORF">FY036_11070</name>
</gene>
<accession>A0A5D4GW03</accession>
<dbReference type="InterPro" id="IPR025187">
    <property type="entry name" value="DUF4112"/>
</dbReference>
<evidence type="ECO:0000256" key="1">
    <source>
        <dbReference type="SAM" id="Phobius"/>
    </source>
</evidence>
<evidence type="ECO:0000313" key="3">
    <source>
        <dbReference type="Proteomes" id="UP000323258"/>
    </source>
</evidence>
<dbReference type="Proteomes" id="UP000323258">
    <property type="component" value="Unassembled WGS sequence"/>
</dbReference>
<reference evidence="2 3" key="1">
    <citation type="submission" date="2019-08" db="EMBL/GenBank/DDBJ databases">
        <authorList>
            <person name="Seo Y.L."/>
        </authorList>
    </citation>
    <scope>NUCLEOTIDE SEQUENCE [LARGE SCALE GENOMIC DNA]</scope>
    <source>
        <strain evidence="2 3">MaA-C15</strain>
    </source>
</reference>
<keyword evidence="1" id="KW-0812">Transmembrane</keyword>
<protein>
    <submittedName>
        <fullName evidence="2">DUF4112 domain-containing protein</fullName>
    </submittedName>
</protein>